<dbReference type="RefSeq" id="WP_310370968.1">
    <property type="nucleotide sequence ID" value="NZ_JAVDXT010000001.1"/>
</dbReference>
<organism evidence="1 2">
    <name type="scientific">Rhodoferax ferrireducens</name>
    <dbReference type="NCBI Taxonomy" id="192843"/>
    <lineage>
        <taxon>Bacteria</taxon>
        <taxon>Pseudomonadati</taxon>
        <taxon>Pseudomonadota</taxon>
        <taxon>Betaproteobacteria</taxon>
        <taxon>Burkholderiales</taxon>
        <taxon>Comamonadaceae</taxon>
        <taxon>Rhodoferax</taxon>
    </lineage>
</organism>
<dbReference type="EMBL" id="JAVDXT010000001">
    <property type="protein sequence ID" value="MDR7376197.1"/>
    <property type="molecule type" value="Genomic_DNA"/>
</dbReference>
<evidence type="ECO:0000313" key="1">
    <source>
        <dbReference type="EMBL" id="MDR7376197.1"/>
    </source>
</evidence>
<accession>A0ABU2C4E5</accession>
<gene>
    <name evidence="1" type="ORF">J2X19_000855</name>
</gene>
<reference evidence="1 2" key="1">
    <citation type="submission" date="2023-07" db="EMBL/GenBank/DDBJ databases">
        <title>Sorghum-associated microbial communities from plants grown in Nebraska, USA.</title>
        <authorList>
            <person name="Schachtman D."/>
        </authorList>
    </citation>
    <scope>NUCLEOTIDE SEQUENCE [LARGE SCALE GENOMIC DNA]</scope>
    <source>
        <strain evidence="1 2">BE313</strain>
    </source>
</reference>
<protein>
    <recommendedName>
        <fullName evidence="3">HIRAN domain-containing protein</fullName>
    </recommendedName>
</protein>
<sequence>MRELFTTLFVFAAAFMLWRTMRPQQRHDVYQVATPSRLPAIDATDADLYKWPSLGLFHFPVADSSRYQQALKQVADGTPIGLNGTRVVVQLHTGVNNPDSWKPVEVRAHGKRVGFLSQGDASRFQRRLAYEGRAGQTTCCDALITMVDDNYDIRLDLKEFRH</sequence>
<name>A0ABU2C4E5_9BURK</name>
<proteinExistence type="predicted"/>
<comment type="caution">
    <text evidence="1">The sequence shown here is derived from an EMBL/GenBank/DDBJ whole genome shotgun (WGS) entry which is preliminary data.</text>
</comment>
<evidence type="ECO:0000313" key="2">
    <source>
        <dbReference type="Proteomes" id="UP001180487"/>
    </source>
</evidence>
<evidence type="ECO:0008006" key="3">
    <source>
        <dbReference type="Google" id="ProtNLM"/>
    </source>
</evidence>
<keyword evidence="2" id="KW-1185">Reference proteome</keyword>
<dbReference type="Proteomes" id="UP001180487">
    <property type="component" value="Unassembled WGS sequence"/>
</dbReference>